<dbReference type="NCBIfam" id="TIGR00385">
    <property type="entry name" value="dsbE"/>
    <property type="match status" value="1"/>
</dbReference>
<dbReference type="Proteomes" id="UP000037515">
    <property type="component" value="Unassembled WGS sequence"/>
</dbReference>
<dbReference type="PANTHER" id="PTHR42852">
    <property type="entry name" value="THIOL:DISULFIDE INTERCHANGE PROTEIN DSBE"/>
    <property type="match status" value="1"/>
</dbReference>
<dbReference type="Gene3D" id="3.40.30.10">
    <property type="entry name" value="Glutaredoxin"/>
    <property type="match status" value="1"/>
</dbReference>
<dbReference type="PATRIC" id="fig|693.5.peg.1510"/>
<comment type="subcellular location">
    <subcellularLocation>
        <location evidence="1">Cell inner membrane</location>
        <topology evidence="1">Single-pass membrane protein</topology>
        <orientation evidence="1">Periplasmic side</orientation>
    </subcellularLocation>
</comment>
<dbReference type="EMBL" id="LHPJ01000006">
    <property type="protein sequence ID" value="KOO03888.1"/>
    <property type="molecule type" value="Genomic_DNA"/>
</dbReference>
<dbReference type="GO" id="GO:0005886">
    <property type="term" value="C:plasma membrane"/>
    <property type="evidence" value="ECO:0007669"/>
    <property type="project" value="UniProtKB-SubCell"/>
</dbReference>
<comment type="caution">
    <text evidence="7">The sequence shown here is derived from an EMBL/GenBank/DDBJ whole genome shotgun (WGS) entry which is preliminary data.</text>
</comment>
<organism evidence="7 8">
    <name type="scientific">Vibrio nereis</name>
    <dbReference type="NCBI Taxonomy" id="693"/>
    <lineage>
        <taxon>Bacteria</taxon>
        <taxon>Pseudomonadati</taxon>
        <taxon>Pseudomonadota</taxon>
        <taxon>Gammaproteobacteria</taxon>
        <taxon>Vibrionales</taxon>
        <taxon>Vibrionaceae</taxon>
        <taxon>Vibrio</taxon>
    </lineage>
</organism>
<gene>
    <name evidence="7" type="ORF">AKJ17_07390</name>
</gene>
<dbReference type="GO" id="GO:0015036">
    <property type="term" value="F:disulfide oxidoreductase activity"/>
    <property type="evidence" value="ECO:0007669"/>
    <property type="project" value="InterPro"/>
</dbReference>
<dbReference type="GO" id="GO:0017004">
    <property type="term" value="P:cytochrome complex assembly"/>
    <property type="evidence" value="ECO:0007669"/>
    <property type="project" value="UniProtKB-KW"/>
</dbReference>
<dbReference type="InterPro" id="IPR004799">
    <property type="entry name" value="Periplasmic_diS_OxRdtase_DsbE"/>
</dbReference>
<proteinExistence type="inferred from homology"/>
<accession>A0A0M0HQJ2</accession>
<keyword evidence="3" id="KW-0201">Cytochrome c-type biogenesis</keyword>
<dbReference type="InterPro" id="IPR036249">
    <property type="entry name" value="Thioredoxin-like_sf"/>
</dbReference>
<evidence type="ECO:0000256" key="4">
    <source>
        <dbReference type="ARBA" id="ARBA00023157"/>
    </source>
</evidence>
<evidence type="ECO:0000259" key="6">
    <source>
        <dbReference type="PROSITE" id="PS51352"/>
    </source>
</evidence>
<dbReference type="GO" id="GO:0030288">
    <property type="term" value="C:outer membrane-bounded periplasmic space"/>
    <property type="evidence" value="ECO:0007669"/>
    <property type="project" value="InterPro"/>
</dbReference>
<dbReference type="OrthoDB" id="9799347at2"/>
<keyword evidence="8" id="KW-1185">Reference proteome</keyword>
<feature type="domain" description="Thioredoxin" evidence="6">
    <location>
        <begin position="37"/>
        <end position="175"/>
    </location>
</feature>
<evidence type="ECO:0000313" key="8">
    <source>
        <dbReference type="Proteomes" id="UP000037515"/>
    </source>
</evidence>
<evidence type="ECO:0000256" key="3">
    <source>
        <dbReference type="ARBA" id="ARBA00022748"/>
    </source>
</evidence>
<dbReference type="InterPro" id="IPR013740">
    <property type="entry name" value="Redoxin"/>
</dbReference>
<evidence type="ECO:0000256" key="1">
    <source>
        <dbReference type="ARBA" id="ARBA00004383"/>
    </source>
</evidence>
<dbReference type="InterPro" id="IPR050553">
    <property type="entry name" value="Thioredoxin_ResA/DsbE_sf"/>
</dbReference>
<dbReference type="PANTHER" id="PTHR42852:SF6">
    <property type="entry name" value="THIOL:DISULFIDE INTERCHANGE PROTEIN DSBE"/>
    <property type="match status" value="1"/>
</dbReference>
<keyword evidence="5" id="KW-0676">Redox-active center</keyword>
<dbReference type="STRING" id="693.AKJ17_07390"/>
<keyword evidence="4" id="KW-1015">Disulfide bond</keyword>
<sequence>MALFKNRKVFIFILLVIGLVGFLLAGLQSESNGNRSQTVVRTFPVVSTTLLNGQSIESVNSLLDNEYQLVNVWASWCGICKSEHSYLMTLAQSGVPIIGLNYRDQQLAATGYLKDAGNPYDEIIYDPKGQLSIELGVVGTPETYLVNASGEVIYKHYGKLTEKAWQKRFARYFEQDMTL</sequence>
<dbReference type="SUPFAM" id="SSF52833">
    <property type="entry name" value="Thioredoxin-like"/>
    <property type="match status" value="1"/>
</dbReference>
<evidence type="ECO:0000256" key="2">
    <source>
        <dbReference type="ARBA" id="ARBA00007758"/>
    </source>
</evidence>
<dbReference type="PROSITE" id="PS51352">
    <property type="entry name" value="THIOREDOXIN_2"/>
    <property type="match status" value="1"/>
</dbReference>
<dbReference type="RefSeq" id="WP_053395157.1">
    <property type="nucleotide sequence ID" value="NZ_LHPJ01000006.1"/>
</dbReference>
<dbReference type="AlphaFoldDB" id="A0A0M0HQJ2"/>
<comment type="similarity">
    <text evidence="2">Belongs to the thioredoxin family. DsbE subfamily.</text>
</comment>
<dbReference type="InterPro" id="IPR013766">
    <property type="entry name" value="Thioredoxin_domain"/>
</dbReference>
<evidence type="ECO:0000313" key="7">
    <source>
        <dbReference type="EMBL" id="KOO03888.1"/>
    </source>
</evidence>
<reference evidence="8" key="1">
    <citation type="submission" date="2015-08" db="EMBL/GenBank/DDBJ databases">
        <title>Vibrio galatheae sp. nov., a novel member of the Vibrionaceae family isolated from the Solomon Islands.</title>
        <authorList>
            <person name="Giubergia S."/>
            <person name="Machado H."/>
            <person name="Mateiu R.V."/>
            <person name="Gram L."/>
        </authorList>
    </citation>
    <scope>NUCLEOTIDE SEQUENCE [LARGE SCALE GENOMIC DNA]</scope>
    <source>
        <strain evidence="8">DSM 19584</strain>
    </source>
</reference>
<protein>
    <submittedName>
        <fullName evidence="7">Disulfide bond formation protein DsbE</fullName>
    </submittedName>
</protein>
<dbReference type="Pfam" id="PF08534">
    <property type="entry name" value="Redoxin"/>
    <property type="match status" value="1"/>
</dbReference>
<name>A0A0M0HQJ2_VIBNE</name>
<evidence type="ECO:0000256" key="5">
    <source>
        <dbReference type="ARBA" id="ARBA00023284"/>
    </source>
</evidence>